<dbReference type="InterPro" id="IPR011989">
    <property type="entry name" value="ARM-like"/>
</dbReference>
<dbReference type="PANTHER" id="PTHR45958">
    <property type="entry name" value="RING-TYPE E3 UBIQUITIN TRANSFERASE"/>
    <property type="match status" value="1"/>
</dbReference>
<dbReference type="InterPro" id="IPR013083">
    <property type="entry name" value="Znf_RING/FYVE/PHD"/>
</dbReference>
<comment type="catalytic activity">
    <reaction evidence="1">
        <text>S-ubiquitinyl-[E2 ubiquitin-conjugating enzyme]-L-cysteine + [acceptor protein]-L-lysine = [E2 ubiquitin-conjugating enzyme]-L-cysteine + N(6)-ubiquitinyl-[acceptor protein]-L-lysine.</text>
        <dbReference type="EC" id="2.3.2.27"/>
    </reaction>
</comment>
<comment type="caution">
    <text evidence="7">The sequence shown here is derived from an EMBL/GenBank/DDBJ whole genome shotgun (WGS) entry which is preliminary data.</text>
</comment>
<organism evidence="7 8">
    <name type="scientific">Tanacetum coccineum</name>
    <dbReference type="NCBI Taxonomy" id="301880"/>
    <lineage>
        <taxon>Eukaryota</taxon>
        <taxon>Viridiplantae</taxon>
        <taxon>Streptophyta</taxon>
        <taxon>Embryophyta</taxon>
        <taxon>Tracheophyta</taxon>
        <taxon>Spermatophyta</taxon>
        <taxon>Magnoliopsida</taxon>
        <taxon>eudicotyledons</taxon>
        <taxon>Gunneridae</taxon>
        <taxon>Pentapetalae</taxon>
        <taxon>asterids</taxon>
        <taxon>campanulids</taxon>
        <taxon>Asterales</taxon>
        <taxon>Asteraceae</taxon>
        <taxon>Asteroideae</taxon>
        <taxon>Anthemideae</taxon>
        <taxon>Anthemidinae</taxon>
        <taxon>Tanacetum</taxon>
    </lineage>
</organism>
<accession>A0ABQ4XGF7</accession>
<gene>
    <name evidence="7" type="ORF">Tco_0678933</name>
</gene>
<sequence length="837" mass="95707">MGYYFYYPLENKFFVARYAEFFETRLIKQEANTQTDVIPVHRSVRIPQAPERYGFYIDAEEHELGDHDIKAIRILIAIIAQMDVKAAFLNGRLNEDVYMVQPEGFVNPKHPGRVCKLQRSIYGLKQASLGEAAYIFGIKIYRDRSRRLIGLNQSAYIDKILKRYKMDTSKRGTIPMQPNVDLRKSQGPSTPAEVKRMKGVPVRNEVAAQNPHLLSFLDHEFLTSPVSVAISTTLDTIQATQSTPIQKQNFNKLSSYLRNIQVILPELTKCNIEDSETLKSAIHLLTKHISSTNSLALECTTKNKIYLLLNSKKIVTSLENHTKEISAALKLLPPLISNSGLSEEILALSNLMLEEKYRETSKELELNEKLELGIRERNLDKSYANNLLKSIADAVGISTEQTVLRQEYEDFKHILANGKVSGVGGGKQRSYFSKRNSLGRQPLEPLQSFYCPITCEVMEDPVETPSGHSFERHAIEKWLSEGNDLSMKSRIVSNDEEDVVASLGKLKDLCLERELHQEWMMMEDYLPVLVSLLATKNRKIRSHALVILRILATDHDERKPRRPFEVEGKKNKEKEPPLEKQKRIRNAWTQDEELLLAECFIQVSEDPKTGCDQKRDTFWYKIQNVYNTEAKKKGFTERTKNMLTGKWTPMNTSVLKFNQLVQETAVHSGENDDDHMSRVHTLYDATVGGEFKHRSAWLFLKGKHKWTNPDSTLQRRNRLLGTDEEPEHFGDDDLPRPPGLQRLAKSQRTGSNSTASSGSNPAAYQEFMAEQYELDRKAKMTVLERESEDRRRLIQSQRIAEDMRVLQIDTRGMDAADAAIINAQKARIRAAYPPPPN</sequence>
<dbReference type="SUPFAM" id="SSF57850">
    <property type="entry name" value="RING/U-box"/>
    <property type="match status" value="1"/>
</dbReference>
<reference evidence="7" key="1">
    <citation type="journal article" date="2022" name="Int. J. Mol. Sci.">
        <title>Draft Genome of Tanacetum Coccineum: Genomic Comparison of Closely Related Tanacetum-Family Plants.</title>
        <authorList>
            <person name="Yamashiro T."/>
            <person name="Shiraishi A."/>
            <person name="Nakayama K."/>
            <person name="Satake H."/>
        </authorList>
    </citation>
    <scope>NUCLEOTIDE SEQUENCE</scope>
</reference>
<dbReference type="InterPro" id="IPR016024">
    <property type="entry name" value="ARM-type_fold"/>
</dbReference>
<dbReference type="PANTHER" id="PTHR45958:SF8">
    <property type="entry name" value="U-BOX DOMAIN-CONTAINING PROTEIN 44-LIKE"/>
    <property type="match status" value="1"/>
</dbReference>
<feature type="region of interest" description="Disordered" evidence="5">
    <location>
        <begin position="722"/>
        <end position="763"/>
    </location>
</feature>
<proteinExistence type="predicted"/>
<evidence type="ECO:0000313" key="7">
    <source>
        <dbReference type="EMBL" id="GJS64369.1"/>
    </source>
</evidence>
<dbReference type="InterPro" id="IPR003613">
    <property type="entry name" value="Ubox_domain"/>
</dbReference>
<reference evidence="7" key="2">
    <citation type="submission" date="2022-01" db="EMBL/GenBank/DDBJ databases">
        <authorList>
            <person name="Yamashiro T."/>
            <person name="Shiraishi A."/>
            <person name="Satake H."/>
            <person name="Nakayama K."/>
        </authorList>
    </citation>
    <scope>NUCLEOTIDE SEQUENCE</scope>
</reference>
<evidence type="ECO:0000256" key="4">
    <source>
        <dbReference type="ARBA" id="ARBA00022679"/>
    </source>
</evidence>
<dbReference type="InterPro" id="IPR013103">
    <property type="entry name" value="RVT_2"/>
</dbReference>
<dbReference type="SMART" id="SM00504">
    <property type="entry name" value="Ubox"/>
    <property type="match status" value="1"/>
</dbReference>
<dbReference type="Proteomes" id="UP001151760">
    <property type="component" value="Unassembled WGS sequence"/>
</dbReference>
<dbReference type="EC" id="2.3.2.27" evidence="3"/>
<protein>
    <recommendedName>
        <fullName evidence="3">RING-type E3 ubiquitin transferase</fullName>
        <ecNumber evidence="3">2.3.2.27</ecNumber>
    </recommendedName>
</protein>
<evidence type="ECO:0000256" key="2">
    <source>
        <dbReference type="ARBA" id="ARBA00004906"/>
    </source>
</evidence>
<dbReference type="PROSITE" id="PS51698">
    <property type="entry name" value="U_BOX"/>
    <property type="match status" value="1"/>
</dbReference>
<feature type="region of interest" description="Disordered" evidence="5">
    <location>
        <begin position="559"/>
        <end position="581"/>
    </location>
</feature>
<evidence type="ECO:0000256" key="3">
    <source>
        <dbReference type="ARBA" id="ARBA00012483"/>
    </source>
</evidence>
<keyword evidence="8" id="KW-1185">Reference proteome</keyword>
<feature type="compositionally biased region" description="Low complexity" evidence="5">
    <location>
        <begin position="749"/>
        <end position="762"/>
    </location>
</feature>
<dbReference type="Gene3D" id="1.25.10.10">
    <property type="entry name" value="Leucine-rich Repeat Variant"/>
    <property type="match status" value="1"/>
</dbReference>
<evidence type="ECO:0000256" key="5">
    <source>
        <dbReference type="SAM" id="MobiDB-lite"/>
    </source>
</evidence>
<dbReference type="SUPFAM" id="SSF48371">
    <property type="entry name" value="ARM repeat"/>
    <property type="match status" value="1"/>
</dbReference>
<dbReference type="Pfam" id="PF07727">
    <property type="entry name" value="RVT_2"/>
    <property type="match status" value="1"/>
</dbReference>
<name>A0ABQ4XGF7_9ASTR</name>
<keyword evidence="4" id="KW-0808">Transferase</keyword>
<evidence type="ECO:0000256" key="1">
    <source>
        <dbReference type="ARBA" id="ARBA00000900"/>
    </source>
</evidence>
<dbReference type="Gene3D" id="3.30.40.10">
    <property type="entry name" value="Zinc/RING finger domain, C3HC4 (zinc finger)"/>
    <property type="match status" value="1"/>
</dbReference>
<dbReference type="Pfam" id="PF04564">
    <property type="entry name" value="U-box"/>
    <property type="match status" value="1"/>
</dbReference>
<evidence type="ECO:0000313" key="8">
    <source>
        <dbReference type="Proteomes" id="UP001151760"/>
    </source>
</evidence>
<comment type="pathway">
    <text evidence="2">Protein modification; protein ubiquitination.</text>
</comment>
<dbReference type="InterPro" id="IPR052608">
    <property type="entry name" value="U-box_domain_protein"/>
</dbReference>
<dbReference type="EMBL" id="BQNB010009498">
    <property type="protein sequence ID" value="GJS64369.1"/>
    <property type="molecule type" value="Genomic_DNA"/>
</dbReference>
<evidence type="ECO:0000259" key="6">
    <source>
        <dbReference type="PROSITE" id="PS51698"/>
    </source>
</evidence>
<feature type="domain" description="U-box" evidence="6">
    <location>
        <begin position="444"/>
        <end position="483"/>
    </location>
</feature>